<feature type="region of interest" description="Disordered" evidence="1">
    <location>
        <begin position="158"/>
        <end position="248"/>
    </location>
</feature>
<name>A0A1Y2I1P4_9FUNG</name>
<dbReference type="Proteomes" id="UP000193411">
    <property type="component" value="Unassembled WGS sequence"/>
</dbReference>
<feature type="compositionally biased region" description="Low complexity" evidence="1">
    <location>
        <begin position="237"/>
        <end position="248"/>
    </location>
</feature>
<evidence type="ECO:0000313" key="2">
    <source>
        <dbReference type="EMBL" id="ORZ40775.1"/>
    </source>
</evidence>
<evidence type="ECO:0000256" key="1">
    <source>
        <dbReference type="SAM" id="MobiDB-lite"/>
    </source>
</evidence>
<feature type="non-terminal residue" evidence="2">
    <location>
        <position position="1"/>
    </location>
</feature>
<proteinExistence type="predicted"/>
<evidence type="ECO:0000313" key="3">
    <source>
        <dbReference type="Proteomes" id="UP000193411"/>
    </source>
</evidence>
<accession>A0A1Y2I1P4</accession>
<dbReference type="AlphaFoldDB" id="A0A1Y2I1P4"/>
<organism evidence="2 3">
    <name type="scientific">Catenaria anguillulae PL171</name>
    <dbReference type="NCBI Taxonomy" id="765915"/>
    <lineage>
        <taxon>Eukaryota</taxon>
        <taxon>Fungi</taxon>
        <taxon>Fungi incertae sedis</taxon>
        <taxon>Blastocladiomycota</taxon>
        <taxon>Blastocladiomycetes</taxon>
        <taxon>Blastocladiales</taxon>
        <taxon>Catenariaceae</taxon>
        <taxon>Catenaria</taxon>
    </lineage>
</organism>
<gene>
    <name evidence="2" type="ORF">BCR44DRAFT_1423766</name>
</gene>
<feature type="region of interest" description="Disordered" evidence="1">
    <location>
        <begin position="312"/>
        <end position="332"/>
    </location>
</feature>
<feature type="region of interest" description="Disordered" evidence="1">
    <location>
        <begin position="401"/>
        <end position="427"/>
    </location>
</feature>
<comment type="caution">
    <text evidence="2">The sequence shown here is derived from an EMBL/GenBank/DDBJ whole genome shotgun (WGS) entry which is preliminary data.</text>
</comment>
<dbReference type="EMBL" id="MCFL01000002">
    <property type="protein sequence ID" value="ORZ40775.1"/>
    <property type="molecule type" value="Genomic_DNA"/>
</dbReference>
<protein>
    <submittedName>
        <fullName evidence="2">Uncharacterized protein</fullName>
    </submittedName>
</protein>
<dbReference type="OrthoDB" id="5600152at2759"/>
<sequence length="573" mass="61681">CSSNTLPGKRGVALARGDLLVTPLISSPLLATPDNWLEYWTSVQAGNEVQSATRSYHLDDVDDDAPPPQPRLCKARHYQMPQWTVPSAAIKKILVPVTDRRYRNSLIFTISTVHGRTYVSRPRRTLSFKSAKTANAARPKQAIERSVMFADEATVIGSGKKPALPPRRATIQGPHVPVTSNDDEGIGTMSNSQGAALPESSLGHLASRPLPHHPPPTTDPPALPPRISSNSNTKPRITIPSPASRAAAATAAILGTSPPNTHPPSLGAVLQPSHSHPQVLHHWAAIGPGVPLPIGVPRTLFFPIHSDAKPTAPLASRRRKKYAPRPIRVPPAPKNKQRVIQVVPKHLQNAGRELPPSQRASVDSIASTEVMPRGAAPVPHQAPIVPARRTSSMRSVERLVEHQQHQYPSRSESLRPVQPQSQPPLAMPQPQPLGGTLARHMLPIGTLGLTSLNRRDSMLMPPSTNTSRRSVVGMNLGLGSWNAPPIPMPQPLMPPRPTQVQPIAGSSGQQQGAKPNVAAMVMAGSRRGQPQAAAAAEQPGSRLSLHELIREQDEEKQPGDVSIFRMWKALGLS</sequence>
<feature type="compositionally biased region" description="Pro residues" evidence="1">
    <location>
        <begin position="212"/>
        <end position="224"/>
    </location>
</feature>
<reference evidence="2 3" key="1">
    <citation type="submission" date="2016-07" db="EMBL/GenBank/DDBJ databases">
        <title>Pervasive Adenine N6-methylation of Active Genes in Fungi.</title>
        <authorList>
            <consortium name="DOE Joint Genome Institute"/>
            <person name="Mondo S.J."/>
            <person name="Dannebaum R.O."/>
            <person name="Kuo R.C."/>
            <person name="Labutti K."/>
            <person name="Haridas S."/>
            <person name="Kuo A."/>
            <person name="Salamov A."/>
            <person name="Ahrendt S.R."/>
            <person name="Lipzen A."/>
            <person name="Sullivan W."/>
            <person name="Andreopoulos W.B."/>
            <person name="Clum A."/>
            <person name="Lindquist E."/>
            <person name="Daum C."/>
            <person name="Ramamoorthy G.K."/>
            <person name="Gryganskyi A."/>
            <person name="Culley D."/>
            <person name="Magnuson J.K."/>
            <person name="James T.Y."/>
            <person name="O'Malley M.A."/>
            <person name="Stajich J.E."/>
            <person name="Spatafora J.W."/>
            <person name="Visel A."/>
            <person name="Grigoriev I.V."/>
        </authorList>
    </citation>
    <scope>NUCLEOTIDE SEQUENCE [LARGE SCALE GENOMIC DNA]</scope>
    <source>
        <strain evidence="2 3">PL171</strain>
    </source>
</reference>
<keyword evidence="3" id="KW-1185">Reference proteome</keyword>